<keyword evidence="12" id="KW-1185">Reference proteome</keyword>
<feature type="transmembrane region" description="Helical" evidence="9">
    <location>
        <begin position="75"/>
        <end position="105"/>
    </location>
</feature>
<keyword evidence="3" id="KW-0597">Phosphoprotein</keyword>
<name>A0ABP8Z862_9MICO</name>
<evidence type="ECO:0000256" key="8">
    <source>
        <dbReference type="ARBA" id="ARBA00023012"/>
    </source>
</evidence>
<evidence type="ECO:0000256" key="9">
    <source>
        <dbReference type="SAM" id="Phobius"/>
    </source>
</evidence>
<keyword evidence="9" id="KW-1133">Transmembrane helix</keyword>
<comment type="catalytic activity">
    <reaction evidence="1">
        <text>ATP + protein L-histidine = ADP + protein N-phospho-L-histidine.</text>
        <dbReference type="EC" id="2.7.13.3"/>
    </reaction>
</comment>
<protein>
    <recommendedName>
        <fullName evidence="2">histidine kinase</fullName>
        <ecNumber evidence="2">2.7.13.3</ecNumber>
    </recommendedName>
</protein>
<organism evidence="11 12">
    <name type="scientific">Amnibacterium soli</name>
    <dbReference type="NCBI Taxonomy" id="1282736"/>
    <lineage>
        <taxon>Bacteria</taxon>
        <taxon>Bacillati</taxon>
        <taxon>Actinomycetota</taxon>
        <taxon>Actinomycetes</taxon>
        <taxon>Micrococcales</taxon>
        <taxon>Microbacteriaceae</taxon>
        <taxon>Amnibacterium</taxon>
    </lineage>
</organism>
<feature type="transmembrane region" description="Helical" evidence="9">
    <location>
        <begin position="117"/>
        <end position="137"/>
    </location>
</feature>
<dbReference type="InterPro" id="IPR011712">
    <property type="entry name" value="Sig_transdc_His_kin_sub3_dim/P"/>
</dbReference>
<feature type="domain" description="Signal transduction histidine kinase subgroup 3 dimerisation and phosphoacceptor" evidence="10">
    <location>
        <begin position="162"/>
        <end position="227"/>
    </location>
</feature>
<dbReference type="Proteomes" id="UP001500121">
    <property type="component" value="Unassembled WGS sequence"/>
</dbReference>
<dbReference type="EC" id="2.7.13.3" evidence="2"/>
<evidence type="ECO:0000256" key="5">
    <source>
        <dbReference type="ARBA" id="ARBA00022741"/>
    </source>
</evidence>
<keyword evidence="7" id="KW-0067">ATP-binding</keyword>
<dbReference type="EMBL" id="BAABLP010000004">
    <property type="protein sequence ID" value="GAA4748520.1"/>
    <property type="molecule type" value="Genomic_DNA"/>
</dbReference>
<keyword evidence="4" id="KW-0808">Transferase</keyword>
<evidence type="ECO:0000256" key="3">
    <source>
        <dbReference type="ARBA" id="ARBA00022553"/>
    </source>
</evidence>
<evidence type="ECO:0000256" key="2">
    <source>
        <dbReference type="ARBA" id="ARBA00012438"/>
    </source>
</evidence>
<dbReference type="InterPro" id="IPR050482">
    <property type="entry name" value="Sensor_HK_TwoCompSys"/>
</dbReference>
<dbReference type="Gene3D" id="1.20.5.1930">
    <property type="match status" value="1"/>
</dbReference>
<evidence type="ECO:0000256" key="6">
    <source>
        <dbReference type="ARBA" id="ARBA00022777"/>
    </source>
</evidence>
<keyword evidence="8" id="KW-0902">Two-component regulatory system</keyword>
<sequence>MVALALSAVLVGAVAGNLARLGDPVRGLAYLLLGWSSALVVGLLARRAPGPAVAVAAALSTAAAVVQPVPPFALLPFAVAIVLAFVGGAAVWALVAVGAAYAVALTTVFVSDSPPQAVRGFGTMAILLVALGSGAFLRSRRAREEEEARLQVQRQRTAIEQERLRIARELHDVLAHSLSSITVQAGVGLHLAPGRPEAATEALETIRTASREALDEVRSVLGVLRGDEDAPLAPGPDLDALPLLVEDVRRTGARVVLDDRLQPRPSRPVQLAVYRVVQEALTNARRHAPGAAVEVALARDGSVVTASVRDRRPRAEPPPLVAGNGITGMRERAASLGGSLEVTAHDDGVEVALKVPTTEGTA</sequence>
<dbReference type="PANTHER" id="PTHR24421">
    <property type="entry name" value="NITRATE/NITRITE SENSOR PROTEIN NARX-RELATED"/>
    <property type="match status" value="1"/>
</dbReference>
<comment type="caution">
    <text evidence="11">The sequence shown here is derived from an EMBL/GenBank/DDBJ whole genome shotgun (WGS) entry which is preliminary data.</text>
</comment>
<keyword evidence="9" id="KW-0472">Membrane</keyword>
<evidence type="ECO:0000256" key="4">
    <source>
        <dbReference type="ARBA" id="ARBA00022679"/>
    </source>
</evidence>
<keyword evidence="9" id="KW-0812">Transmembrane</keyword>
<keyword evidence="6" id="KW-0418">Kinase</keyword>
<dbReference type="CDD" id="cd16917">
    <property type="entry name" value="HATPase_UhpB-NarQ-NarX-like"/>
    <property type="match status" value="1"/>
</dbReference>
<feature type="transmembrane region" description="Helical" evidence="9">
    <location>
        <begin position="25"/>
        <end position="45"/>
    </location>
</feature>
<proteinExistence type="predicted"/>
<accession>A0ABP8Z862</accession>
<keyword evidence="5" id="KW-0547">Nucleotide-binding</keyword>
<evidence type="ECO:0000256" key="7">
    <source>
        <dbReference type="ARBA" id="ARBA00022840"/>
    </source>
</evidence>
<dbReference type="PANTHER" id="PTHR24421:SF10">
    <property type="entry name" value="NITRATE_NITRITE SENSOR PROTEIN NARQ"/>
    <property type="match status" value="1"/>
</dbReference>
<evidence type="ECO:0000313" key="11">
    <source>
        <dbReference type="EMBL" id="GAA4748520.1"/>
    </source>
</evidence>
<dbReference type="SUPFAM" id="SSF55874">
    <property type="entry name" value="ATPase domain of HSP90 chaperone/DNA topoisomerase II/histidine kinase"/>
    <property type="match status" value="1"/>
</dbReference>
<dbReference type="InterPro" id="IPR036890">
    <property type="entry name" value="HATPase_C_sf"/>
</dbReference>
<gene>
    <name evidence="11" type="ORF">GCM10025783_20850</name>
</gene>
<evidence type="ECO:0000313" key="12">
    <source>
        <dbReference type="Proteomes" id="UP001500121"/>
    </source>
</evidence>
<evidence type="ECO:0000256" key="1">
    <source>
        <dbReference type="ARBA" id="ARBA00000085"/>
    </source>
</evidence>
<evidence type="ECO:0000259" key="10">
    <source>
        <dbReference type="Pfam" id="PF07730"/>
    </source>
</evidence>
<reference evidence="12" key="1">
    <citation type="journal article" date="2019" name="Int. J. Syst. Evol. Microbiol.">
        <title>The Global Catalogue of Microorganisms (GCM) 10K type strain sequencing project: providing services to taxonomists for standard genome sequencing and annotation.</title>
        <authorList>
            <consortium name="The Broad Institute Genomics Platform"/>
            <consortium name="The Broad Institute Genome Sequencing Center for Infectious Disease"/>
            <person name="Wu L."/>
            <person name="Ma J."/>
        </authorList>
    </citation>
    <scope>NUCLEOTIDE SEQUENCE [LARGE SCALE GENOMIC DNA]</scope>
    <source>
        <strain evidence="12">JCM 19015</strain>
    </source>
</reference>
<dbReference type="Gene3D" id="3.30.565.10">
    <property type="entry name" value="Histidine kinase-like ATPase, C-terminal domain"/>
    <property type="match status" value="1"/>
</dbReference>
<dbReference type="Pfam" id="PF07730">
    <property type="entry name" value="HisKA_3"/>
    <property type="match status" value="1"/>
</dbReference>